<comment type="similarity">
    <text evidence="2">Belongs to the DNA polymerase type-Y family.</text>
</comment>
<evidence type="ECO:0000256" key="4">
    <source>
        <dbReference type="ARBA" id="ARBA00012417"/>
    </source>
</evidence>
<evidence type="ECO:0000313" key="13">
    <source>
        <dbReference type="Proteomes" id="UP000078529"/>
    </source>
</evidence>
<dbReference type="InterPro" id="IPR017961">
    <property type="entry name" value="DNA_pol_Y-fam_little_finger"/>
</dbReference>
<gene>
    <name evidence="12" type="ORF">NS365_07375</name>
</gene>
<dbReference type="EMBL" id="LDQA01000018">
    <property type="protein sequence ID" value="KTR06460.1"/>
    <property type="molecule type" value="Genomic_DNA"/>
</dbReference>
<dbReference type="RefSeq" id="WP_153003697.1">
    <property type="nucleotide sequence ID" value="NZ_LDQA01000018.1"/>
</dbReference>
<evidence type="ECO:0000313" key="12">
    <source>
        <dbReference type="EMBL" id="KTR06460.1"/>
    </source>
</evidence>
<evidence type="ECO:0000256" key="1">
    <source>
        <dbReference type="ARBA" id="ARBA00001946"/>
    </source>
</evidence>
<dbReference type="Pfam" id="PF13438">
    <property type="entry name" value="DUF4113"/>
    <property type="match status" value="1"/>
</dbReference>
<dbReference type="Pfam" id="PF11799">
    <property type="entry name" value="IMS_C"/>
    <property type="match status" value="1"/>
</dbReference>
<dbReference type="Gene3D" id="1.10.150.20">
    <property type="entry name" value="5' to 3' exonuclease, C-terminal subdomain"/>
    <property type="match status" value="1"/>
</dbReference>
<dbReference type="GO" id="GO:0005829">
    <property type="term" value="C:cytosol"/>
    <property type="evidence" value="ECO:0007669"/>
    <property type="project" value="TreeGrafter"/>
</dbReference>
<comment type="subunit">
    <text evidence="3">Monomer.</text>
</comment>
<feature type="domain" description="UmuC" evidence="11">
    <location>
        <begin position="2"/>
        <end position="184"/>
    </location>
</feature>
<dbReference type="InterPro" id="IPR050116">
    <property type="entry name" value="DNA_polymerase-Y"/>
</dbReference>
<dbReference type="SUPFAM" id="SSF56672">
    <property type="entry name" value="DNA/RNA polymerases"/>
    <property type="match status" value="1"/>
</dbReference>
<dbReference type="Gene3D" id="3.30.1490.100">
    <property type="entry name" value="DNA polymerase, Y-family, little finger domain"/>
    <property type="match status" value="1"/>
</dbReference>
<dbReference type="Proteomes" id="UP000078529">
    <property type="component" value="Unassembled WGS sequence"/>
</dbReference>
<sequence>MFALVDCNNFYASCERVFQPKLRGKPVVVLSNNDGCVIARSNEAKALGIDMGAPWHLNRDRFKKAGVIVRSSNYPLYGDMSARVMRTLSNFTPELEVYSIDEAFLNLAGFADPEAHSRVMRATVLQWTGIPVSVGIAPTKTLAKVANRLAKKTPESGGVLVLADEAAQTAALARIELTDVWGIANRIAVRLVEMGITTPLELRDADPRKIRAAFGVVLERTLYELRGISCLSLEEHSPDRKNIMASRSFGRPVESADEMQEAVATYMSRAAEKMRRQGLVTASITVFVNTNRFREQDAQYYATQTVRLPVATADTGKLIRAALHGLKCIWRPGFSYKKAGVMCLDLHRAENLQNSLFHQADDPGRVELMRLMDGLNQRFGRGAVHFAATGTKGSFAGGGGILR</sequence>
<keyword evidence="5" id="KW-0227">DNA damage</keyword>
<keyword evidence="7" id="KW-0234">DNA repair</keyword>
<dbReference type="PANTHER" id="PTHR11076:SF34">
    <property type="entry name" value="PROTEIN UMUC"/>
    <property type="match status" value="1"/>
</dbReference>
<dbReference type="CDD" id="cd01700">
    <property type="entry name" value="PolY_Pol_V_umuC"/>
    <property type="match status" value="1"/>
</dbReference>
<accession>A0A175RRV5</accession>
<dbReference type="GO" id="GO:0003684">
    <property type="term" value="F:damaged DNA binding"/>
    <property type="evidence" value="ECO:0007669"/>
    <property type="project" value="InterPro"/>
</dbReference>
<dbReference type="GO" id="GO:0042276">
    <property type="term" value="P:error-prone translesion synthesis"/>
    <property type="evidence" value="ECO:0007669"/>
    <property type="project" value="TreeGrafter"/>
</dbReference>
<dbReference type="SUPFAM" id="SSF100879">
    <property type="entry name" value="Lesion bypass DNA polymerase (Y-family), little finger domain"/>
    <property type="match status" value="1"/>
</dbReference>
<evidence type="ECO:0000256" key="8">
    <source>
        <dbReference type="ARBA" id="ARBA00023236"/>
    </source>
</evidence>
<dbReference type="PROSITE" id="PS50173">
    <property type="entry name" value="UMUC"/>
    <property type="match status" value="1"/>
</dbReference>
<dbReference type="InterPro" id="IPR001126">
    <property type="entry name" value="UmuC"/>
</dbReference>
<dbReference type="PANTHER" id="PTHR11076">
    <property type="entry name" value="DNA REPAIR POLYMERASE UMUC / TRANSFERASE FAMILY MEMBER"/>
    <property type="match status" value="1"/>
</dbReference>
<comment type="function">
    <text evidence="9">Poorly processive, error-prone DNA polymerase involved in untargeted mutagenesis. Copies undamaged DNA at stalled replication forks, which arise in vivo from mismatched or misaligned primer ends. These misaligned primers can be extended by PolIV. Exhibits no 3'-5' exonuclease (proofreading) activity. May be involved in translesional synthesis, in conjunction with the beta clamp from PolIII.</text>
</comment>
<dbReference type="GO" id="GO:0009432">
    <property type="term" value="P:SOS response"/>
    <property type="evidence" value="ECO:0007669"/>
    <property type="project" value="UniProtKB-KW"/>
</dbReference>
<dbReference type="GO" id="GO:0006281">
    <property type="term" value="P:DNA repair"/>
    <property type="evidence" value="ECO:0007669"/>
    <property type="project" value="UniProtKB-KW"/>
</dbReference>
<evidence type="ECO:0000259" key="11">
    <source>
        <dbReference type="PROSITE" id="PS50173"/>
    </source>
</evidence>
<evidence type="ECO:0000256" key="6">
    <source>
        <dbReference type="ARBA" id="ARBA00023199"/>
    </source>
</evidence>
<evidence type="ECO:0000256" key="5">
    <source>
        <dbReference type="ARBA" id="ARBA00022763"/>
    </source>
</evidence>
<dbReference type="Gene3D" id="3.30.70.270">
    <property type="match status" value="1"/>
</dbReference>
<keyword evidence="8" id="KW-0742">SOS response</keyword>
<comment type="catalytic activity">
    <reaction evidence="10">
        <text>DNA(n) + a 2'-deoxyribonucleoside 5'-triphosphate = DNA(n+1) + diphosphate</text>
        <dbReference type="Rhea" id="RHEA:22508"/>
        <dbReference type="Rhea" id="RHEA-COMP:17339"/>
        <dbReference type="Rhea" id="RHEA-COMP:17340"/>
        <dbReference type="ChEBI" id="CHEBI:33019"/>
        <dbReference type="ChEBI" id="CHEBI:61560"/>
        <dbReference type="ChEBI" id="CHEBI:173112"/>
        <dbReference type="EC" id="2.7.7.7"/>
    </reaction>
</comment>
<dbReference type="EC" id="2.7.7.7" evidence="4"/>
<keyword evidence="13" id="KW-1185">Reference proteome</keyword>
<reference evidence="12 13" key="1">
    <citation type="journal article" date="2016" name="Front. Microbiol.">
        <title>Genomic Resource of Rice Seed Associated Bacteria.</title>
        <authorList>
            <person name="Midha S."/>
            <person name="Bansal K."/>
            <person name="Sharma S."/>
            <person name="Kumar N."/>
            <person name="Patil P.P."/>
            <person name="Chaudhry V."/>
            <person name="Patil P.B."/>
        </authorList>
    </citation>
    <scope>NUCLEOTIDE SEQUENCE [LARGE SCALE GENOMIC DNA]</scope>
    <source>
        <strain evidence="12 13">NS365</strain>
    </source>
</reference>
<dbReference type="Pfam" id="PF00817">
    <property type="entry name" value="IMS"/>
    <property type="match status" value="1"/>
</dbReference>
<evidence type="ECO:0000256" key="3">
    <source>
        <dbReference type="ARBA" id="ARBA00011245"/>
    </source>
</evidence>
<comment type="caution">
    <text evidence="12">The sequence shown here is derived from an EMBL/GenBank/DDBJ whole genome shotgun (WGS) entry which is preliminary data.</text>
</comment>
<dbReference type="InterPro" id="IPR025188">
    <property type="entry name" value="DUF4113"/>
</dbReference>
<protein>
    <recommendedName>
        <fullName evidence="4">DNA-directed DNA polymerase</fullName>
        <ecNumber evidence="4">2.7.7.7</ecNumber>
    </recommendedName>
</protein>
<comment type="cofactor">
    <cofactor evidence="1">
        <name>Mg(2+)</name>
        <dbReference type="ChEBI" id="CHEBI:18420"/>
    </cofactor>
</comment>
<dbReference type="GO" id="GO:0003887">
    <property type="term" value="F:DNA-directed DNA polymerase activity"/>
    <property type="evidence" value="ECO:0007669"/>
    <property type="project" value="UniProtKB-EC"/>
</dbReference>
<keyword evidence="6" id="KW-0741">SOS mutagenesis</keyword>
<dbReference type="AlphaFoldDB" id="A0A175RRV5"/>
<dbReference type="InterPro" id="IPR043502">
    <property type="entry name" value="DNA/RNA_pol_sf"/>
</dbReference>
<evidence type="ECO:0000256" key="7">
    <source>
        <dbReference type="ARBA" id="ARBA00023204"/>
    </source>
</evidence>
<dbReference type="InterPro" id="IPR043128">
    <property type="entry name" value="Rev_trsase/Diguanyl_cyclase"/>
</dbReference>
<organism evidence="12 13">
    <name type="scientific">Aureimonas ureilytica</name>
    <dbReference type="NCBI Taxonomy" id="401562"/>
    <lineage>
        <taxon>Bacteria</taxon>
        <taxon>Pseudomonadati</taxon>
        <taxon>Pseudomonadota</taxon>
        <taxon>Alphaproteobacteria</taxon>
        <taxon>Hyphomicrobiales</taxon>
        <taxon>Aurantimonadaceae</taxon>
        <taxon>Aureimonas</taxon>
    </lineage>
</organism>
<name>A0A175RRV5_9HYPH</name>
<evidence type="ECO:0000256" key="9">
    <source>
        <dbReference type="ARBA" id="ARBA00025589"/>
    </source>
</evidence>
<evidence type="ECO:0000256" key="10">
    <source>
        <dbReference type="ARBA" id="ARBA00049244"/>
    </source>
</evidence>
<proteinExistence type="inferred from homology"/>
<dbReference type="Gene3D" id="3.40.1170.60">
    <property type="match status" value="1"/>
</dbReference>
<dbReference type="InterPro" id="IPR036775">
    <property type="entry name" value="DNA_pol_Y-fam_lit_finger_sf"/>
</dbReference>
<dbReference type="PATRIC" id="fig|401562.4.peg.1195"/>
<evidence type="ECO:0000256" key="2">
    <source>
        <dbReference type="ARBA" id="ARBA00010945"/>
    </source>
</evidence>